<dbReference type="Proteomes" id="UP001230908">
    <property type="component" value="Unassembled WGS sequence"/>
</dbReference>
<dbReference type="CDD" id="cd02440">
    <property type="entry name" value="AdoMet_MTases"/>
    <property type="match status" value="1"/>
</dbReference>
<keyword evidence="1" id="KW-0808">Transferase</keyword>
<sequence length="268" mass="28927">MPARVYDRLAGGSHSFAVDREMAAQLLAVEPDAEFWARQNREFLRRALRWSVDTAGVGQVLDIGCGMPETVGSAHQVTAGCRPMVRVLYVDNDPVAVASARIVARERAEVGDVAGIAGDLRDPVQIMTHPELTGFLHLDAPVVVLLGAVLHFVSDSDGPAGIIATLRDHVAPGSVLVISHATVPQGMTPEQVRITREYSALTAHLTFRTRDQVAELLAVFGDVVDPGVCKVADWRPEPQEQRLSGPERARRDRIPGWVGVAVKVGGAW</sequence>
<evidence type="ECO:0000313" key="2">
    <source>
        <dbReference type="Proteomes" id="UP001230908"/>
    </source>
</evidence>
<dbReference type="InterPro" id="IPR006764">
    <property type="entry name" value="SAM_dep_MeTrfase_SAV2177_type"/>
</dbReference>
<accession>A0ABU0ZFX6</accession>
<dbReference type="SUPFAM" id="SSF53335">
    <property type="entry name" value="S-adenosyl-L-methionine-dependent methyltransferases"/>
    <property type="match status" value="1"/>
</dbReference>
<dbReference type="RefSeq" id="WP_308713227.1">
    <property type="nucleotide sequence ID" value="NZ_JAVHUY010000013.1"/>
</dbReference>
<dbReference type="InterPro" id="IPR029063">
    <property type="entry name" value="SAM-dependent_MTases_sf"/>
</dbReference>
<dbReference type="GO" id="GO:0032259">
    <property type="term" value="P:methylation"/>
    <property type="evidence" value="ECO:0007669"/>
    <property type="project" value="UniProtKB-KW"/>
</dbReference>
<dbReference type="Pfam" id="PF04672">
    <property type="entry name" value="Methyltransf_19"/>
    <property type="match status" value="1"/>
</dbReference>
<proteinExistence type="predicted"/>
<evidence type="ECO:0000313" key="1">
    <source>
        <dbReference type="EMBL" id="MDQ7905959.1"/>
    </source>
</evidence>
<dbReference type="Gene3D" id="3.40.50.150">
    <property type="entry name" value="Vaccinia Virus protein VP39"/>
    <property type="match status" value="1"/>
</dbReference>
<dbReference type="PIRSF" id="PIRSF017393">
    <property type="entry name" value="MTase_SAV2177"/>
    <property type="match status" value="1"/>
</dbReference>
<name>A0ABU0ZFX6_9ACTN</name>
<keyword evidence="1" id="KW-0489">Methyltransferase</keyword>
<dbReference type="EMBL" id="JAVHUY010000013">
    <property type="protein sequence ID" value="MDQ7905959.1"/>
    <property type="molecule type" value="Genomic_DNA"/>
</dbReference>
<gene>
    <name evidence="1" type="ORF">RB614_15710</name>
</gene>
<dbReference type="GO" id="GO:0008168">
    <property type="term" value="F:methyltransferase activity"/>
    <property type="evidence" value="ECO:0007669"/>
    <property type="project" value="UniProtKB-KW"/>
</dbReference>
<reference evidence="1 2" key="1">
    <citation type="submission" date="2023-08" db="EMBL/GenBank/DDBJ databases">
        <title>Phytohabitans sansha sp. nov., isolated from marine sediment.</title>
        <authorList>
            <person name="Zhao Y."/>
            <person name="Yi K."/>
        </authorList>
    </citation>
    <scope>NUCLEOTIDE SEQUENCE [LARGE SCALE GENOMIC DNA]</scope>
    <source>
        <strain evidence="1 2">ZYX-F-186</strain>
    </source>
</reference>
<keyword evidence="2" id="KW-1185">Reference proteome</keyword>
<protein>
    <submittedName>
        <fullName evidence="1">SAM-dependent methyltransferase</fullName>
        <ecNumber evidence="1">2.1.1.-</ecNumber>
    </submittedName>
</protein>
<dbReference type="EC" id="2.1.1.-" evidence="1"/>
<comment type="caution">
    <text evidence="1">The sequence shown here is derived from an EMBL/GenBank/DDBJ whole genome shotgun (WGS) entry which is preliminary data.</text>
</comment>
<organism evidence="1 2">
    <name type="scientific">Phytohabitans maris</name>
    <dbReference type="NCBI Taxonomy" id="3071409"/>
    <lineage>
        <taxon>Bacteria</taxon>
        <taxon>Bacillati</taxon>
        <taxon>Actinomycetota</taxon>
        <taxon>Actinomycetes</taxon>
        <taxon>Micromonosporales</taxon>
        <taxon>Micromonosporaceae</taxon>
    </lineage>
</organism>